<feature type="domain" description="Solute-binding protein family 5" evidence="3">
    <location>
        <begin position="89"/>
        <end position="441"/>
    </location>
</feature>
<accession>A0A511D9C9</accession>
<keyword evidence="5" id="KW-1185">Reference proteome</keyword>
<keyword evidence="1 2" id="KW-0732">Signal</keyword>
<dbReference type="InterPro" id="IPR039424">
    <property type="entry name" value="SBP_5"/>
</dbReference>
<evidence type="ECO:0000259" key="3">
    <source>
        <dbReference type="Pfam" id="PF00496"/>
    </source>
</evidence>
<dbReference type="GO" id="GO:0015833">
    <property type="term" value="P:peptide transport"/>
    <property type="evidence" value="ECO:0007669"/>
    <property type="project" value="TreeGrafter"/>
</dbReference>
<proteinExistence type="predicted"/>
<dbReference type="AlphaFoldDB" id="A0A511D9C9"/>
<dbReference type="SUPFAM" id="SSF53850">
    <property type="entry name" value="Periplasmic binding protein-like II"/>
    <property type="match status" value="1"/>
</dbReference>
<dbReference type="Pfam" id="PF00496">
    <property type="entry name" value="SBP_bac_5"/>
    <property type="match status" value="1"/>
</dbReference>
<dbReference type="Proteomes" id="UP000321685">
    <property type="component" value="Unassembled WGS sequence"/>
</dbReference>
<evidence type="ECO:0000313" key="5">
    <source>
        <dbReference type="Proteomes" id="UP000321685"/>
    </source>
</evidence>
<dbReference type="GO" id="GO:0043190">
    <property type="term" value="C:ATP-binding cassette (ABC) transporter complex"/>
    <property type="evidence" value="ECO:0007669"/>
    <property type="project" value="InterPro"/>
</dbReference>
<dbReference type="PIRSF" id="PIRSF002741">
    <property type="entry name" value="MppA"/>
    <property type="match status" value="1"/>
</dbReference>
<organism evidence="4 5">
    <name type="scientific">Pseudonocardia sulfidoxydans NBRC 16205</name>
    <dbReference type="NCBI Taxonomy" id="1223511"/>
    <lineage>
        <taxon>Bacteria</taxon>
        <taxon>Bacillati</taxon>
        <taxon>Actinomycetota</taxon>
        <taxon>Actinomycetes</taxon>
        <taxon>Pseudonocardiales</taxon>
        <taxon>Pseudonocardiaceae</taxon>
        <taxon>Pseudonocardia</taxon>
    </lineage>
</organism>
<dbReference type="Gene3D" id="3.10.105.10">
    <property type="entry name" value="Dipeptide-binding Protein, Domain 3"/>
    <property type="match status" value="1"/>
</dbReference>
<dbReference type="PANTHER" id="PTHR30290">
    <property type="entry name" value="PERIPLASMIC BINDING COMPONENT OF ABC TRANSPORTER"/>
    <property type="match status" value="1"/>
</dbReference>
<evidence type="ECO:0000313" key="4">
    <source>
        <dbReference type="EMBL" id="GEL21207.1"/>
    </source>
</evidence>
<comment type="caution">
    <text evidence="4">The sequence shown here is derived from an EMBL/GenBank/DDBJ whole genome shotgun (WGS) entry which is preliminary data.</text>
</comment>
<dbReference type="Gene3D" id="3.40.190.10">
    <property type="entry name" value="Periplasmic binding protein-like II"/>
    <property type="match status" value="1"/>
</dbReference>
<evidence type="ECO:0000256" key="1">
    <source>
        <dbReference type="ARBA" id="ARBA00022729"/>
    </source>
</evidence>
<reference evidence="4 5" key="1">
    <citation type="submission" date="2019-07" db="EMBL/GenBank/DDBJ databases">
        <title>Whole genome shotgun sequence of Pseudonocardia sulfidoxydans NBRC 16205.</title>
        <authorList>
            <person name="Hosoyama A."/>
            <person name="Uohara A."/>
            <person name="Ohji S."/>
            <person name="Ichikawa N."/>
        </authorList>
    </citation>
    <scope>NUCLEOTIDE SEQUENCE [LARGE SCALE GENOMIC DNA]</scope>
    <source>
        <strain evidence="4 5">NBRC 16205</strain>
    </source>
</reference>
<dbReference type="GO" id="GO:1904680">
    <property type="term" value="F:peptide transmembrane transporter activity"/>
    <property type="evidence" value="ECO:0007669"/>
    <property type="project" value="TreeGrafter"/>
</dbReference>
<sequence length="526" mass="55926">MRIVAPVLVALVATLLAACGGGTRSQQDTGGGADAGFATGEIDRDATIRYAGTAPPTSFDPMTSQSELDMPWLAPAYDRLTAVDEAGAPVPQLATRWELSPDGKALTLQLRQGVTYSDGTPFDAASVKANLDRYRTSEKSRLKNDILMITGVDVADASTVTIRVTGSGGALLNVLASRVGMMVSPAAFANPDLDQKPVGAGAMVLTGVRPKTEYVFTRRADYWDPEAFRYKTLVFSVNDGSSVVNLLRTDALDYARLAGPAALEAEAAGIRLYRAHSISGARILLNPTRSKLGSKEVRQAISLAIDRDATSQVAFNGDCVKTVQPFPEGYFAHSATVDAEREEWGYTRNVAKAKELLARAGLPEGFEMDMLVPGVPTTQTRAVLFQQNLAEIGITVNLRVVDVIQARVLFGQGEGDSYAGDGASYTDPSVFAAQHYLTGGSSNPGNLTDPELTALIDQAAGPLDINARTALYDHVFARAFELGPVHVYLCHHALPLGYQNDVVGLDRFDGAAGSDVLRGAAKVRTT</sequence>
<name>A0A511D9C9_9PSEU</name>
<dbReference type="PROSITE" id="PS51257">
    <property type="entry name" value="PROKAR_LIPOPROTEIN"/>
    <property type="match status" value="1"/>
</dbReference>
<evidence type="ECO:0000256" key="2">
    <source>
        <dbReference type="SAM" id="SignalP"/>
    </source>
</evidence>
<dbReference type="PANTHER" id="PTHR30290:SF38">
    <property type="entry name" value="D,D-DIPEPTIDE-BINDING PERIPLASMIC PROTEIN DDPA-RELATED"/>
    <property type="match status" value="1"/>
</dbReference>
<protein>
    <submittedName>
        <fullName evidence="4">ABC transporter substrate-binding protein</fullName>
    </submittedName>
</protein>
<gene>
    <name evidence="4" type="ORF">PSU4_01610</name>
</gene>
<dbReference type="InterPro" id="IPR030678">
    <property type="entry name" value="Peptide/Ni-bd"/>
</dbReference>
<dbReference type="GO" id="GO:0042597">
    <property type="term" value="C:periplasmic space"/>
    <property type="evidence" value="ECO:0007669"/>
    <property type="project" value="UniProtKB-ARBA"/>
</dbReference>
<feature type="signal peptide" evidence="2">
    <location>
        <begin position="1"/>
        <end position="17"/>
    </location>
</feature>
<dbReference type="InterPro" id="IPR000914">
    <property type="entry name" value="SBP_5_dom"/>
</dbReference>
<feature type="chain" id="PRO_5039400790" evidence="2">
    <location>
        <begin position="18"/>
        <end position="526"/>
    </location>
</feature>
<dbReference type="EMBL" id="BJVJ01000001">
    <property type="protein sequence ID" value="GEL21207.1"/>
    <property type="molecule type" value="Genomic_DNA"/>
</dbReference>